<organism evidence="2">
    <name type="scientific">Pinguiococcus pyrenoidosus</name>
    <dbReference type="NCBI Taxonomy" id="172671"/>
    <lineage>
        <taxon>Eukaryota</taxon>
        <taxon>Sar</taxon>
        <taxon>Stramenopiles</taxon>
        <taxon>Ochrophyta</taxon>
        <taxon>Pinguiophyceae</taxon>
        <taxon>Pinguiochrysidales</taxon>
        <taxon>Pinguiochrysidaceae</taxon>
        <taxon>Pinguiococcus</taxon>
    </lineage>
</organism>
<evidence type="ECO:0000313" key="2">
    <source>
        <dbReference type="EMBL" id="CAD8264800.1"/>
    </source>
</evidence>
<reference evidence="2" key="1">
    <citation type="submission" date="2021-01" db="EMBL/GenBank/DDBJ databases">
        <authorList>
            <person name="Corre E."/>
            <person name="Pelletier E."/>
            <person name="Niang G."/>
            <person name="Scheremetjew M."/>
            <person name="Finn R."/>
            <person name="Kale V."/>
            <person name="Holt S."/>
            <person name="Cochrane G."/>
            <person name="Meng A."/>
            <person name="Brown T."/>
            <person name="Cohen L."/>
        </authorList>
    </citation>
    <scope>NUCLEOTIDE SEQUENCE</scope>
    <source>
        <strain evidence="2">CCMP2078</strain>
    </source>
</reference>
<feature type="compositionally biased region" description="Basic and acidic residues" evidence="1">
    <location>
        <begin position="28"/>
        <end position="42"/>
    </location>
</feature>
<feature type="region of interest" description="Disordered" evidence="1">
    <location>
        <begin position="1"/>
        <end position="42"/>
    </location>
</feature>
<evidence type="ECO:0000256" key="1">
    <source>
        <dbReference type="SAM" id="MobiDB-lite"/>
    </source>
</evidence>
<proteinExistence type="predicted"/>
<dbReference type="AlphaFoldDB" id="A0A7R9YFJ6"/>
<protein>
    <submittedName>
        <fullName evidence="2">Uncharacterized protein</fullName>
    </submittedName>
</protein>
<accession>A0A7R9YFJ6</accession>
<sequence length="117" mass="12522">MQEARSGLPSRTSSIYIGAASPSLGGASRDEKAVDVHPRQESKRPFVLEDGKLGRIGKANARSGVRTHATCAKLGRPCLYAMNGAERGSLAALDLDLRALVARSSDLPRKEEHINAR</sequence>
<gene>
    <name evidence="2" type="ORF">PPYR1160_LOCUS14303</name>
</gene>
<dbReference type="EMBL" id="HBEA01018807">
    <property type="protein sequence ID" value="CAD8264800.1"/>
    <property type="molecule type" value="Transcribed_RNA"/>
</dbReference>
<name>A0A7R9YFJ6_9STRA</name>